<reference evidence="1" key="1">
    <citation type="submission" date="2018-02" db="EMBL/GenBank/DDBJ databases">
        <title>Rhizophora mucronata_Transcriptome.</title>
        <authorList>
            <person name="Meera S.P."/>
            <person name="Sreeshan A."/>
            <person name="Augustine A."/>
        </authorList>
    </citation>
    <scope>NUCLEOTIDE SEQUENCE</scope>
    <source>
        <tissue evidence="1">Leaf</tissue>
    </source>
</reference>
<protein>
    <submittedName>
        <fullName evidence="1">Transmembrane protein 56 isoform X2</fullName>
    </submittedName>
</protein>
<organism evidence="1">
    <name type="scientific">Rhizophora mucronata</name>
    <name type="common">Asiatic mangrove</name>
    <dbReference type="NCBI Taxonomy" id="61149"/>
    <lineage>
        <taxon>Eukaryota</taxon>
        <taxon>Viridiplantae</taxon>
        <taxon>Streptophyta</taxon>
        <taxon>Embryophyta</taxon>
        <taxon>Tracheophyta</taxon>
        <taxon>Spermatophyta</taxon>
        <taxon>Magnoliopsida</taxon>
        <taxon>eudicotyledons</taxon>
        <taxon>Gunneridae</taxon>
        <taxon>Pentapetalae</taxon>
        <taxon>rosids</taxon>
        <taxon>fabids</taxon>
        <taxon>Malpighiales</taxon>
        <taxon>Rhizophoraceae</taxon>
        <taxon>Rhizophora</taxon>
    </lineage>
</organism>
<keyword evidence="1" id="KW-0472">Membrane</keyword>
<name>A0A2P2K8U2_RHIMU</name>
<accession>A0A2P2K8U2</accession>
<proteinExistence type="predicted"/>
<sequence>MPALQKFSELTGTIEACLPFTPFS</sequence>
<dbReference type="AlphaFoldDB" id="A0A2P2K8U2"/>
<evidence type="ECO:0000313" key="1">
    <source>
        <dbReference type="EMBL" id="MBX02103.1"/>
    </source>
</evidence>
<dbReference type="EMBL" id="GGEC01021619">
    <property type="protein sequence ID" value="MBX02103.1"/>
    <property type="molecule type" value="Transcribed_RNA"/>
</dbReference>
<keyword evidence="1" id="KW-0812">Transmembrane</keyword>